<dbReference type="EMBL" id="BAAARE010000011">
    <property type="protein sequence ID" value="GAA2487360.1"/>
    <property type="molecule type" value="Genomic_DNA"/>
</dbReference>
<comment type="caution">
    <text evidence="1">The sequence shown here is derived from an EMBL/GenBank/DDBJ whole genome shotgun (WGS) entry which is preliminary data.</text>
</comment>
<name>A0ABP5YWJ1_9MICO</name>
<dbReference type="Proteomes" id="UP001500730">
    <property type="component" value="Unassembled WGS sequence"/>
</dbReference>
<evidence type="ECO:0000313" key="1">
    <source>
        <dbReference type="EMBL" id="GAA2487360.1"/>
    </source>
</evidence>
<sequence length="79" mass="8523">MTAVTLAKRLLDDGLAVAGDLAGGEHLPWEGPVDEQVNRPSDLWTDPEVDPRFAFVWFELTASGRTVAGEALGRVCDVN</sequence>
<proteinExistence type="predicted"/>
<accession>A0ABP5YWJ1</accession>
<keyword evidence="2" id="KW-1185">Reference proteome</keyword>
<protein>
    <submittedName>
        <fullName evidence="1">Uncharacterized protein</fullName>
    </submittedName>
</protein>
<evidence type="ECO:0000313" key="2">
    <source>
        <dbReference type="Proteomes" id="UP001500730"/>
    </source>
</evidence>
<dbReference type="RefSeq" id="WP_344255409.1">
    <property type="nucleotide sequence ID" value="NZ_BAAARE010000011.1"/>
</dbReference>
<organism evidence="1 2">
    <name type="scientific">Terrabacter carboxydivorans</name>
    <dbReference type="NCBI Taxonomy" id="619730"/>
    <lineage>
        <taxon>Bacteria</taxon>
        <taxon>Bacillati</taxon>
        <taxon>Actinomycetota</taxon>
        <taxon>Actinomycetes</taxon>
        <taxon>Micrococcales</taxon>
        <taxon>Intrasporangiaceae</taxon>
        <taxon>Terrabacter</taxon>
    </lineage>
</organism>
<gene>
    <name evidence="1" type="ORF">GCM10009858_26610</name>
</gene>
<reference evidence="2" key="1">
    <citation type="journal article" date="2019" name="Int. J. Syst. Evol. Microbiol.">
        <title>The Global Catalogue of Microorganisms (GCM) 10K type strain sequencing project: providing services to taxonomists for standard genome sequencing and annotation.</title>
        <authorList>
            <consortium name="The Broad Institute Genomics Platform"/>
            <consortium name="The Broad Institute Genome Sequencing Center for Infectious Disease"/>
            <person name="Wu L."/>
            <person name="Ma J."/>
        </authorList>
    </citation>
    <scope>NUCLEOTIDE SEQUENCE [LARGE SCALE GENOMIC DNA]</scope>
    <source>
        <strain evidence="2">JCM 16259</strain>
    </source>
</reference>